<name>A0A971M2D0_9BACT</name>
<reference evidence="2" key="1">
    <citation type="journal article" date="2020" name="Biotechnol. Biofuels">
        <title>New insights from the biogas microbiome by comprehensive genome-resolved metagenomics of nearly 1600 species originating from multiple anaerobic digesters.</title>
        <authorList>
            <person name="Campanaro S."/>
            <person name="Treu L."/>
            <person name="Rodriguez-R L.M."/>
            <person name="Kovalovszki A."/>
            <person name="Ziels R.M."/>
            <person name="Maus I."/>
            <person name="Zhu X."/>
            <person name="Kougias P.G."/>
            <person name="Basile A."/>
            <person name="Luo G."/>
            <person name="Schluter A."/>
            <person name="Konstantinidis K.T."/>
            <person name="Angelidaki I."/>
        </authorList>
    </citation>
    <scope>NUCLEOTIDE SEQUENCE</scope>
    <source>
        <strain evidence="2">AS06rmzACSIP_7</strain>
    </source>
</reference>
<organism evidence="2 3">
    <name type="scientific">Syntrophorhabdus aromaticivorans</name>
    <dbReference type="NCBI Taxonomy" id="328301"/>
    <lineage>
        <taxon>Bacteria</taxon>
        <taxon>Pseudomonadati</taxon>
        <taxon>Thermodesulfobacteriota</taxon>
        <taxon>Syntrophorhabdia</taxon>
        <taxon>Syntrophorhabdales</taxon>
        <taxon>Syntrophorhabdaceae</taxon>
        <taxon>Syntrophorhabdus</taxon>
    </lineage>
</organism>
<gene>
    <name evidence="2" type="ORF">GXY80_00010</name>
</gene>
<reference evidence="2" key="2">
    <citation type="submission" date="2020-01" db="EMBL/GenBank/DDBJ databases">
        <authorList>
            <person name="Campanaro S."/>
        </authorList>
    </citation>
    <scope>NUCLEOTIDE SEQUENCE</scope>
    <source>
        <strain evidence="2">AS06rmzACSIP_7</strain>
    </source>
</reference>
<feature type="region of interest" description="Disordered" evidence="1">
    <location>
        <begin position="1"/>
        <end position="23"/>
    </location>
</feature>
<sequence>MKKNKNEIVKRQAKAKNKKKKQRQICLVKTPRAVMERPPITAMEAPKGFITISHSQAIMEYAKPLMEENSADLDDLNRKIELASSLWNLSNSKQKNKPDEYADWTKKVTTGVRSVLNLTGEAADRFIEEMVERHIHLFPEEIQPAAPSMFMYMRKDASYLIRPFDYSRIGFKVEKGIAPDEEDLRFIGKIKELDDHMRKGTSYDAYEALTISIENESASLFKKWLIAKEFEDDPDEYIHCADIYITFIYRYMHDDLILLKSVPDEYLMEFFEDYLLRKVMCKPLEYLYWPPSLKLFYRFLGEKGYTSPPETAGMIEALDAIEPHFLEILQTRYH</sequence>
<feature type="compositionally biased region" description="Basic and acidic residues" evidence="1">
    <location>
        <begin position="1"/>
        <end position="10"/>
    </location>
</feature>
<dbReference type="Proteomes" id="UP000777265">
    <property type="component" value="Unassembled WGS sequence"/>
</dbReference>
<evidence type="ECO:0000256" key="1">
    <source>
        <dbReference type="SAM" id="MobiDB-lite"/>
    </source>
</evidence>
<comment type="caution">
    <text evidence="2">The sequence shown here is derived from an EMBL/GenBank/DDBJ whole genome shotgun (WGS) entry which is preliminary data.</text>
</comment>
<dbReference type="AlphaFoldDB" id="A0A971M2D0"/>
<evidence type="ECO:0000313" key="2">
    <source>
        <dbReference type="EMBL" id="NLW33851.1"/>
    </source>
</evidence>
<protein>
    <submittedName>
        <fullName evidence="2">Uncharacterized protein</fullName>
    </submittedName>
</protein>
<feature type="compositionally biased region" description="Basic residues" evidence="1">
    <location>
        <begin position="11"/>
        <end position="23"/>
    </location>
</feature>
<evidence type="ECO:0000313" key="3">
    <source>
        <dbReference type="Proteomes" id="UP000777265"/>
    </source>
</evidence>
<accession>A0A971M2D0</accession>
<proteinExistence type="predicted"/>
<dbReference type="EMBL" id="JAAYEE010000001">
    <property type="protein sequence ID" value="NLW33851.1"/>
    <property type="molecule type" value="Genomic_DNA"/>
</dbReference>